<gene>
    <name evidence="1" type="ORF">HMPREF1536_00698</name>
</gene>
<name>A0A0F5JQM0_9BACT</name>
<dbReference type="AlphaFoldDB" id="A0A0F5JQM0"/>
<accession>A0A0F5JQM0</accession>
<proteinExistence type="predicted"/>
<dbReference type="HOGENOM" id="CLU_2736384_0_0_10"/>
<protein>
    <submittedName>
        <fullName evidence="1">Uncharacterized protein</fullName>
    </submittedName>
</protein>
<reference evidence="1 2" key="1">
    <citation type="submission" date="2013-04" db="EMBL/GenBank/DDBJ databases">
        <title>The Genome Sequence of Parabacteroides gordonii DSM 23371.</title>
        <authorList>
            <consortium name="The Broad Institute Genomics Platform"/>
            <person name="Earl A."/>
            <person name="Ward D."/>
            <person name="Feldgarden M."/>
            <person name="Gevers D."/>
            <person name="Martens E."/>
            <person name="Sakamoto M."/>
            <person name="Benno Y."/>
            <person name="Suzuki N."/>
            <person name="Matsunaga N."/>
            <person name="Koshihara K."/>
            <person name="Seki M."/>
            <person name="Komiya H."/>
            <person name="Walker B."/>
            <person name="Young S."/>
            <person name="Zeng Q."/>
            <person name="Gargeya S."/>
            <person name="Fitzgerald M."/>
            <person name="Haas B."/>
            <person name="Abouelleil A."/>
            <person name="Allen A.W."/>
            <person name="Alvarado L."/>
            <person name="Arachchi H.M."/>
            <person name="Berlin A.M."/>
            <person name="Chapman S.B."/>
            <person name="Gainer-Dewar J."/>
            <person name="Goldberg J."/>
            <person name="Griggs A."/>
            <person name="Gujja S."/>
            <person name="Hansen M."/>
            <person name="Howarth C."/>
            <person name="Imamovic A."/>
            <person name="Ireland A."/>
            <person name="Larimer J."/>
            <person name="McCowan C."/>
            <person name="Murphy C."/>
            <person name="Pearson M."/>
            <person name="Poon T.W."/>
            <person name="Priest M."/>
            <person name="Roberts A."/>
            <person name="Saif S."/>
            <person name="Shea T."/>
            <person name="Sisk P."/>
            <person name="Sykes S."/>
            <person name="Wortman J."/>
            <person name="Nusbaum C."/>
            <person name="Birren B."/>
        </authorList>
    </citation>
    <scope>NUCLEOTIDE SEQUENCE [LARGE SCALE GENOMIC DNA]</scope>
    <source>
        <strain evidence="1 2">MS-1</strain>
    </source>
</reference>
<organism evidence="1 2">
    <name type="scientific">Parabacteroides gordonii MS-1 = DSM 23371</name>
    <dbReference type="NCBI Taxonomy" id="1203610"/>
    <lineage>
        <taxon>Bacteria</taxon>
        <taxon>Pseudomonadati</taxon>
        <taxon>Bacteroidota</taxon>
        <taxon>Bacteroidia</taxon>
        <taxon>Bacteroidales</taxon>
        <taxon>Tannerellaceae</taxon>
        <taxon>Parabacteroides</taxon>
    </lineage>
</organism>
<dbReference type="EMBL" id="AQHW01000003">
    <property type="protein sequence ID" value="KKB59717.1"/>
    <property type="molecule type" value="Genomic_DNA"/>
</dbReference>
<evidence type="ECO:0000313" key="1">
    <source>
        <dbReference type="EMBL" id="KKB59717.1"/>
    </source>
</evidence>
<dbReference type="RefSeq" id="WP_028728633.1">
    <property type="nucleotide sequence ID" value="NZ_AUAE01000034.1"/>
</dbReference>
<dbReference type="Proteomes" id="UP000033035">
    <property type="component" value="Unassembled WGS sequence"/>
</dbReference>
<evidence type="ECO:0000313" key="2">
    <source>
        <dbReference type="Proteomes" id="UP000033035"/>
    </source>
</evidence>
<comment type="caution">
    <text evidence="1">The sequence shown here is derived from an EMBL/GenBank/DDBJ whole genome shotgun (WGS) entry which is preliminary data.</text>
</comment>
<dbReference type="PATRIC" id="fig|1203610.3.peg.724"/>
<sequence length="71" mass="8258">MEKLLKYVEARALDNNKVADLCNDLINSDFMQLKNDFERRNYIRSIGKEHPVTSGAVQQLLLDYDKIKDSL</sequence>
<keyword evidence="2" id="KW-1185">Reference proteome</keyword>
<dbReference type="STRING" id="1203610.HMPREF1536_00698"/>